<accession>A0A0N4UAH3</accession>
<dbReference type="WBParaSite" id="DME_0000414901-mRNA-1">
    <property type="protein sequence ID" value="DME_0000414901-mRNA-1"/>
    <property type="gene ID" value="DME_0000414901"/>
</dbReference>
<gene>
    <name evidence="2" type="ORF">DME_LOCUS8032</name>
</gene>
<protein>
    <submittedName>
        <fullName evidence="2 5">Uncharacterized protein</fullName>
    </submittedName>
</protein>
<feature type="region of interest" description="Disordered" evidence="1">
    <location>
        <begin position="373"/>
        <end position="395"/>
    </location>
</feature>
<dbReference type="AlphaFoldDB" id="A0A0N4UAH3"/>
<dbReference type="Proteomes" id="UP000274756">
    <property type="component" value="Unassembled WGS sequence"/>
</dbReference>
<reference evidence="5" key="1">
    <citation type="submission" date="2017-02" db="UniProtKB">
        <authorList>
            <consortium name="WormBaseParasite"/>
        </authorList>
    </citation>
    <scope>IDENTIFICATION</scope>
</reference>
<evidence type="ECO:0000256" key="1">
    <source>
        <dbReference type="SAM" id="MobiDB-lite"/>
    </source>
</evidence>
<proteinExistence type="predicted"/>
<dbReference type="EMBL" id="UYYG01001165">
    <property type="protein sequence ID" value="VDN58059.1"/>
    <property type="molecule type" value="Genomic_DNA"/>
</dbReference>
<reference evidence="2 4" key="2">
    <citation type="submission" date="2018-11" db="EMBL/GenBank/DDBJ databases">
        <authorList>
            <consortium name="Pathogen Informatics"/>
        </authorList>
    </citation>
    <scope>NUCLEOTIDE SEQUENCE [LARGE SCALE GENOMIC DNA]</scope>
</reference>
<evidence type="ECO:0000313" key="4">
    <source>
        <dbReference type="Proteomes" id="UP000274756"/>
    </source>
</evidence>
<feature type="compositionally biased region" description="Basic and acidic residues" evidence="1">
    <location>
        <begin position="291"/>
        <end position="318"/>
    </location>
</feature>
<evidence type="ECO:0000313" key="5">
    <source>
        <dbReference type="WBParaSite" id="DME_0000414901-mRNA-1"/>
    </source>
</evidence>
<evidence type="ECO:0000313" key="3">
    <source>
        <dbReference type="Proteomes" id="UP000038040"/>
    </source>
</evidence>
<feature type="compositionally biased region" description="Polar residues" evidence="1">
    <location>
        <begin position="373"/>
        <end position="384"/>
    </location>
</feature>
<sequence>MILFAVELRLASDDFLELDDDTSLKHITDEFTTIAPLERGFPQNFPRIKPAHEIGEETFKSTKKSAEDLKELNSSEQVEFLDTHNPIITIGEQLPSQEPADNFSRIIGSELLTTIDNIDSKFPTKSTKIMVGDPFATSSTIREAEAIKTTTNILENAATNPRTKTVNEEREEENEEETTLSTTFINNQMMKLNEDKEQTKKIPENIATEEINFEETEPTEEEILKTYETKKIKVLSTLPTTSAYDDEDLINDNDDGGDNSIAEENLFIGDKFLFHQDETMKELAELSPDNIKSHEKEVDQRTEKQLSSHSHTSKESTRIDSTVMKTTADFQLVASTDSEFSFITESKTETTEEKDDSLLSTDLIKEEENFTYPTTSLPNISAEISSDKNDEENENIENGEEINQNFESFTITTGLSKVRSHYLN</sequence>
<keyword evidence="4" id="KW-1185">Reference proteome</keyword>
<organism evidence="3 5">
    <name type="scientific">Dracunculus medinensis</name>
    <name type="common">Guinea worm</name>
    <dbReference type="NCBI Taxonomy" id="318479"/>
    <lineage>
        <taxon>Eukaryota</taxon>
        <taxon>Metazoa</taxon>
        <taxon>Ecdysozoa</taxon>
        <taxon>Nematoda</taxon>
        <taxon>Chromadorea</taxon>
        <taxon>Rhabditida</taxon>
        <taxon>Spirurina</taxon>
        <taxon>Dracunculoidea</taxon>
        <taxon>Dracunculidae</taxon>
        <taxon>Dracunculus</taxon>
    </lineage>
</organism>
<dbReference type="Proteomes" id="UP000038040">
    <property type="component" value="Unplaced"/>
</dbReference>
<evidence type="ECO:0000313" key="2">
    <source>
        <dbReference type="EMBL" id="VDN58059.1"/>
    </source>
</evidence>
<name>A0A0N4UAH3_DRAME</name>
<feature type="region of interest" description="Disordered" evidence="1">
    <location>
        <begin position="287"/>
        <end position="318"/>
    </location>
</feature>